<evidence type="ECO:0000256" key="6">
    <source>
        <dbReference type="ARBA" id="ARBA00022723"/>
    </source>
</evidence>
<feature type="binding site" evidence="11">
    <location>
        <position position="129"/>
    </location>
    <ligand>
        <name>Zn(2+)</name>
        <dbReference type="ChEBI" id="CHEBI:29105"/>
    </ligand>
</feature>
<evidence type="ECO:0000256" key="7">
    <source>
        <dbReference type="ARBA" id="ARBA00022833"/>
    </source>
</evidence>
<evidence type="ECO:0000256" key="9">
    <source>
        <dbReference type="ARBA" id="ARBA00023125"/>
    </source>
</evidence>
<keyword evidence="5" id="KW-0678">Repressor</keyword>
<evidence type="ECO:0000256" key="5">
    <source>
        <dbReference type="ARBA" id="ARBA00022491"/>
    </source>
</evidence>
<accession>A0A1Y3Z5H1</accession>
<dbReference type="Gene3D" id="1.10.10.10">
    <property type="entry name" value="Winged helix-like DNA-binding domain superfamily/Winged helix DNA-binding domain"/>
    <property type="match status" value="1"/>
</dbReference>
<dbReference type="PANTHER" id="PTHR33202:SF8">
    <property type="entry name" value="PEROXIDE-RESPONSIVE REPRESSOR PERR"/>
    <property type="match status" value="1"/>
</dbReference>
<dbReference type="InterPro" id="IPR043135">
    <property type="entry name" value="Fur_C"/>
</dbReference>
<comment type="subcellular location">
    <subcellularLocation>
        <location evidence="1">Cytoplasm</location>
    </subcellularLocation>
</comment>
<dbReference type="CDD" id="cd07153">
    <property type="entry name" value="Fur_like"/>
    <property type="match status" value="1"/>
</dbReference>
<dbReference type="GO" id="GO:1900376">
    <property type="term" value="P:regulation of secondary metabolite biosynthetic process"/>
    <property type="evidence" value="ECO:0007669"/>
    <property type="project" value="TreeGrafter"/>
</dbReference>
<evidence type="ECO:0000256" key="2">
    <source>
        <dbReference type="ARBA" id="ARBA00007957"/>
    </source>
</evidence>
<keyword evidence="6 11" id="KW-0479">Metal-binding</keyword>
<dbReference type="Gene3D" id="3.30.1490.190">
    <property type="match status" value="1"/>
</dbReference>
<keyword evidence="4" id="KW-0963">Cytoplasm</keyword>
<dbReference type="RefSeq" id="WP_087425742.1">
    <property type="nucleotide sequence ID" value="NZ_CAMMFP010000002.1"/>
</dbReference>
<keyword evidence="8" id="KW-0805">Transcription regulation</keyword>
<keyword evidence="7 11" id="KW-0862">Zinc</keyword>
<feature type="binding site" evidence="11">
    <location>
        <position position="90"/>
    </location>
    <ligand>
        <name>Zn(2+)</name>
        <dbReference type="ChEBI" id="CHEBI:29105"/>
    </ligand>
</feature>
<dbReference type="GO" id="GO:0045892">
    <property type="term" value="P:negative regulation of DNA-templated transcription"/>
    <property type="evidence" value="ECO:0007669"/>
    <property type="project" value="TreeGrafter"/>
</dbReference>
<protein>
    <recommendedName>
        <fullName evidence="3">Ferric uptake regulation protein</fullName>
    </recommendedName>
</protein>
<sequence>MDVIKRLQNHNIKPSVQRIAIMNYLMEHCTHPTVDEIYTALSPSIPTLSKTTVYNTLKLLSEQGAAQTLTIDERNTCYDADTTPHAHFLCKHCGKIYDLECNANIKQVEDMDMGGHEVQEIHYYYKGICKNCLENEQLTKITNN</sequence>
<gene>
    <name evidence="12" type="ORF">B5F97_06085</name>
</gene>
<dbReference type="InterPro" id="IPR002481">
    <property type="entry name" value="FUR"/>
</dbReference>
<dbReference type="GO" id="GO:0008270">
    <property type="term" value="F:zinc ion binding"/>
    <property type="evidence" value="ECO:0007669"/>
    <property type="project" value="TreeGrafter"/>
</dbReference>
<evidence type="ECO:0000256" key="10">
    <source>
        <dbReference type="ARBA" id="ARBA00023163"/>
    </source>
</evidence>
<dbReference type="PANTHER" id="PTHR33202">
    <property type="entry name" value="ZINC UPTAKE REGULATION PROTEIN"/>
    <property type="match status" value="1"/>
</dbReference>
<dbReference type="FunFam" id="1.10.10.10:FF:000007">
    <property type="entry name" value="Ferric uptake regulation protein"/>
    <property type="match status" value="1"/>
</dbReference>
<evidence type="ECO:0000256" key="4">
    <source>
        <dbReference type="ARBA" id="ARBA00022490"/>
    </source>
</evidence>
<comment type="caution">
    <text evidence="12">The sequence shown here is derived from an EMBL/GenBank/DDBJ whole genome shotgun (WGS) entry which is preliminary data.</text>
</comment>
<evidence type="ECO:0000256" key="3">
    <source>
        <dbReference type="ARBA" id="ARBA00020910"/>
    </source>
</evidence>
<comment type="similarity">
    <text evidence="2">Belongs to the Fur family.</text>
</comment>
<evidence type="ECO:0000256" key="11">
    <source>
        <dbReference type="PIRSR" id="PIRSR602481-1"/>
    </source>
</evidence>
<dbReference type="GO" id="GO:0000976">
    <property type="term" value="F:transcription cis-regulatory region binding"/>
    <property type="evidence" value="ECO:0007669"/>
    <property type="project" value="TreeGrafter"/>
</dbReference>
<dbReference type="GO" id="GO:0005737">
    <property type="term" value="C:cytoplasm"/>
    <property type="evidence" value="ECO:0007669"/>
    <property type="project" value="UniProtKB-SubCell"/>
</dbReference>
<dbReference type="AlphaFoldDB" id="A0A1Y3Z5H1"/>
<dbReference type="InterPro" id="IPR036390">
    <property type="entry name" value="WH_DNA-bd_sf"/>
</dbReference>
<dbReference type="SUPFAM" id="SSF46785">
    <property type="entry name" value="Winged helix' DNA-binding domain"/>
    <property type="match status" value="1"/>
</dbReference>
<feature type="binding site" evidence="11">
    <location>
        <position position="93"/>
    </location>
    <ligand>
        <name>Zn(2+)</name>
        <dbReference type="ChEBI" id="CHEBI:29105"/>
    </ligand>
</feature>
<reference evidence="13" key="1">
    <citation type="submission" date="2017-04" db="EMBL/GenBank/DDBJ databases">
        <title>Function of individual gut microbiota members based on whole genome sequencing of pure cultures obtained from chicken caecum.</title>
        <authorList>
            <person name="Medvecky M."/>
            <person name="Cejkova D."/>
            <person name="Polansky O."/>
            <person name="Karasova D."/>
            <person name="Kubasova T."/>
            <person name="Cizek A."/>
            <person name="Rychlik I."/>
        </authorList>
    </citation>
    <scope>NUCLEOTIDE SEQUENCE [LARGE SCALE GENOMIC DNA]</scope>
    <source>
        <strain evidence="13">An43</strain>
    </source>
</reference>
<keyword evidence="9" id="KW-0238">DNA-binding</keyword>
<dbReference type="GO" id="GO:0003700">
    <property type="term" value="F:DNA-binding transcription factor activity"/>
    <property type="evidence" value="ECO:0007669"/>
    <property type="project" value="InterPro"/>
</dbReference>
<feature type="binding site" evidence="11">
    <location>
        <position position="132"/>
    </location>
    <ligand>
        <name>Zn(2+)</name>
        <dbReference type="ChEBI" id="CHEBI:29105"/>
    </ligand>
</feature>
<dbReference type="InterPro" id="IPR036388">
    <property type="entry name" value="WH-like_DNA-bd_sf"/>
</dbReference>
<evidence type="ECO:0000256" key="1">
    <source>
        <dbReference type="ARBA" id="ARBA00004496"/>
    </source>
</evidence>
<comment type="cofactor">
    <cofactor evidence="11">
        <name>Zn(2+)</name>
        <dbReference type="ChEBI" id="CHEBI:29105"/>
    </cofactor>
    <text evidence="11">Binds 1 zinc ion per subunit.</text>
</comment>
<evidence type="ECO:0000313" key="12">
    <source>
        <dbReference type="EMBL" id="OUO01791.1"/>
    </source>
</evidence>
<dbReference type="EMBL" id="NFII01000004">
    <property type="protein sequence ID" value="OUO01791.1"/>
    <property type="molecule type" value="Genomic_DNA"/>
</dbReference>
<keyword evidence="10" id="KW-0804">Transcription</keyword>
<dbReference type="Proteomes" id="UP000195386">
    <property type="component" value="Unassembled WGS sequence"/>
</dbReference>
<dbReference type="Pfam" id="PF01475">
    <property type="entry name" value="FUR"/>
    <property type="match status" value="1"/>
</dbReference>
<name>A0A1Y3Z5H1_9BACE</name>
<organism evidence="12 13">
    <name type="scientific">Bacteroides clarus</name>
    <dbReference type="NCBI Taxonomy" id="626929"/>
    <lineage>
        <taxon>Bacteria</taxon>
        <taxon>Pseudomonadati</taxon>
        <taxon>Bacteroidota</taxon>
        <taxon>Bacteroidia</taxon>
        <taxon>Bacteroidales</taxon>
        <taxon>Bacteroidaceae</taxon>
        <taxon>Bacteroides</taxon>
    </lineage>
</organism>
<evidence type="ECO:0000256" key="8">
    <source>
        <dbReference type="ARBA" id="ARBA00023015"/>
    </source>
</evidence>
<proteinExistence type="inferred from homology"/>
<evidence type="ECO:0000313" key="13">
    <source>
        <dbReference type="Proteomes" id="UP000195386"/>
    </source>
</evidence>